<proteinExistence type="predicted"/>
<dbReference type="AlphaFoldDB" id="L1ML82"/>
<dbReference type="EMBL" id="AMEM01000007">
    <property type="protein sequence ID" value="EKX92033.1"/>
    <property type="molecule type" value="Genomic_DNA"/>
</dbReference>
<feature type="signal peptide" evidence="1">
    <location>
        <begin position="1"/>
        <end position="25"/>
    </location>
</feature>
<keyword evidence="1" id="KW-0732">Signal</keyword>
<keyword evidence="3" id="KW-1185">Reference proteome</keyword>
<dbReference type="Proteomes" id="UP000010445">
    <property type="component" value="Unassembled WGS sequence"/>
</dbReference>
<evidence type="ECO:0000256" key="1">
    <source>
        <dbReference type="SAM" id="SignalP"/>
    </source>
</evidence>
<gene>
    <name evidence="2" type="ORF">HMPREF9997_00316</name>
</gene>
<name>L1ML82_9CORY</name>
<feature type="chain" id="PRO_5038441073" description="Tat pathway signal sequence domain protein" evidence="1">
    <location>
        <begin position="26"/>
        <end position="126"/>
    </location>
</feature>
<dbReference type="OrthoDB" id="3477503at2"/>
<evidence type="ECO:0008006" key="4">
    <source>
        <dbReference type="Google" id="ProtNLM"/>
    </source>
</evidence>
<organism evidence="2 3">
    <name type="scientific">Corynebacterium durum F0235</name>
    <dbReference type="NCBI Taxonomy" id="1035195"/>
    <lineage>
        <taxon>Bacteria</taxon>
        <taxon>Bacillati</taxon>
        <taxon>Actinomycetota</taxon>
        <taxon>Actinomycetes</taxon>
        <taxon>Mycobacteriales</taxon>
        <taxon>Corynebacteriaceae</taxon>
        <taxon>Corynebacterium</taxon>
    </lineage>
</organism>
<sequence>MWKPRSSLRAVVAGLVAVGASVVLAPQAAANSFTETLGDATGETITVTYNDGDDQFCVNYAPSKVRGYYTVELRPDNPRRGPSHTFDVIQGKGTKCVSLARAYEDTHYSYKLVSNWWDYGGTSFYS</sequence>
<comment type="caution">
    <text evidence="2">The sequence shown here is derived from an EMBL/GenBank/DDBJ whole genome shotgun (WGS) entry which is preliminary data.</text>
</comment>
<protein>
    <recommendedName>
        <fullName evidence="4">Tat pathway signal sequence domain protein</fullName>
    </recommendedName>
</protein>
<dbReference type="HOGENOM" id="CLU_2010358_0_0_11"/>
<dbReference type="eggNOG" id="ENOG502ZUW2">
    <property type="taxonomic scope" value="Bacteria"/>
</dbReference>
<evidence type="ECO:0000313" key="3">
    <source>
        <dbReference type="Proteomes" id="UP000010445"/>
    </source>
</evidence>
<accession>L1ML82</accession>
<dbReference type="RefSeq" id="WP_006062012.1">
    <property type="nucleotide sequence ID" value="NZ_KB290822.1"/>
</dbReference>
<reference evidence="2 3" key="1">
    <citation type="submission" date="2012-05" db="EMBL/GenBank/DDBJ databases">
        <authorList>
            <person name="Weinstock G."/>
            <person name="Sodergren E."/>
            <person name="Lobos E.A."/>
            <person name="Fulton L."/>
            <person name="Fulton R."/>
            <person name="Courtney L."/>
            <person name="Fronick C."/>
            <person name="O'Laughlin M."/>
            <person name="Godfrey J."/>
            <person name="Wilson R.M."/>
            <person name="Miner T."/>
            <person name="Farmer C."/>
            <person name="Delehaunty K."/>
            <person name="Cordes M."/>
            <person name="Minx P."/>
            <person name="Tomlinson C."/>
            <person name="Chen J."/>
            <person name="Wollam A."/>
            <person name="Pepin K.H."/>
            <person name="Bhonagiri V."/>
            <person name="Zhang X."/>
            <person name="Suruliraj S."/>
            <person name="Warren W."/>
            <person name="Mitreva M."/>
            <person name="Mardis E.R."/>
            <person name="Wilson R.K."/>
        </authorList>
    </citation>
    <scope>NUCLEOTIDE SEQUENCE [LARGE SCALE GENOMIC DNA]</scope>
    <source>
        <strain evidence="2 3">F0235</strain>
    </source>
</reference>
<evidence type="ECO:0000313" key="2">
    <source>
        <dbReference type="EMBL" id="EKX92033.1"/>
    </source>
</evidence>
<dbReference type="PATRIC" id="fig|1035195.3.peg.295"/>